<dbReference type="CDD" id="cd06171">
    <property type="entry name" value="Sigma70_r4"/>
    <property type="match status" value="1"/>
</dbReference>
<dbReference type="InterPro" id="IPR014284">
    <property type="entry name" value="RNA_pol_sigma-70_dom"/>
</dbReference>
<dbReference type="InterPro" id="IPR013325">
    <property type="entry name" value="RNA_pol_sigma_r2"/>
</dbReference>
<keyword evidence="4" id="KW-0804">Transcription</keyword>
<evidence type="ECO:0000256" key="2">
    <source>
        <dbReference type="ARBA" id="ARBA00023015"/>
    </source>
</evidence>
<evidence type="ECO:0000259" key="6">
    <source>
        <dbReference type="Pfam" id="PF08281"/>
    </source>
</evidence>
<organism evidence="7 8">
    <name type="scientific">Coprococcus hominis</name>
    <name type="common">ex Liu et al. 2022</name>
    <dbReference type="NCBI Taxonomy" id="2763039"/>
    <lineage>
        <taxon>Bacteria</taxon>
        <taxon>Bacillati</taxon>
        <taxon>Bacillota</taxon>
        <taxon>Clostridia</taxon>
        <taxon>Lachnospirales</taxon>
        <taxon>Lachnospiraceae</taxon>
        <taxon>Coprococcus</taxon>
    </lineage>
</organism>
<dbReference type="RefSeq" id="WP_021944800.1">
    <property type="nucleotide sequence ID" value="NZ_JACOOX010000002.1"/>
</dbReference>
<name>A0A8I0AN29_9FIRM</name>
<feature type="domain" description="RNA polymerase sigma-70 region 2" evidence="5">
    <location>
        <begin position="9"/>
        <end position="72"/>
    </location>
</feature>
<proteinExistence type="inferred from homology"/>
<dbReference type="PANTHER" id="PTHR43133:SF60">
    <property type="entry name" value="RNA POLYMERASE SIGMA FACTOR SIGV"/>
    <property type="match status" value="1"/>
</dbReference>
<feature type="domain" description="RNA polymerase sigma factor 70 region 4 type 2" evidence="6">
    <location>
        <begin position="96"/>
        <end position="146"/>
    </location>
</feature>
<dbReference type="PANTHER" id="PTHR43133">
    <property type="entry name" value="RNA POLYMERASE ECF-TYPE SIGMA FACTO"/>
    <property type="match status" value="1"/>
</dbReference>
<dbReference type="InterPro" id="IPR036388">
    <property type="entry name" value="WH-like_DNA-bd_sf"/>
</dbReference>
<dbReference type="InterPro" id="IPR013249">
    <property type="entry name" value="RNA_pol_sigma70_r4_t2"/>
</dbReference>
<dbReference type="SUPFAM" id="SSF88946">
    <property type="entry name" value="Sigma2 domain of RNA polymerase sigma factors"/>
    <property type="match status" value="1"/>
</dbReference>
<reference evidence="7 8" key="1">
    <citation type="submission" date="2020-08" db="EMBL/GenBank/DDBJ databases">
        <title>Genome public.</title>
        <authorList>
            <person name="Liu C."/>
            <person name="Sun Q."/>
        </authorList>
    </citation>
    <scope>NUCLEOTIDE SEQUENCE [LARGE SCALE GENOMIC DNA]</scope>
    <source>
        <strain evidence="7 8">NSJ-10</strain>
    </source>
</reference>
<dbReference type="AlphaFoldDB" id="A0A8I0AN29"/>
<evidence type="ECO:0000256" key="1">
    <source>
        <dbReference type="ARBA" id="ARBA00010641"/>
    </source>
</evidence>
<dbReference type="Proteomes" id="UP000615234">
    <property type="component" value="Unassembled WGS sequence"/>
</dbReference>
<evidence type="ECO:0000256" key="3">
    <source>
        <dbReference type="ARBA" id="ARBA00023082"/>
    </source>
</evidence>
<dbReference type="GO" id="GO:0006352">
    <property type="term" value="P:DNA-templated transcription initiation"/>
    <property type="evidence" value="ECO:0007669"/>
    <property type="project" value="InterPro"/>
</dbReference>
<evidence type="ECO:0000313" key="7">
    <source>
        <dbReference type="EMBL" id="MBC5662089.1"/>
    </source>
</evidence>
<keyword evidence="3" id="KW-0731">Sigma factor</keyword>
<gene>
    <name evidence="7" type="ORF">H8S09_04135</name>
</gene>
<dbReference type="NCBIfam" id="TIGR02937">
    <property type="entry name" value="sigma70-ECF"/>
    <property type="match status" value="1"/>
</dbReference>
<dbReference type="Pfam" id="PF04542">
    <property type="entry name" value="Sigma70_r2"/>
    <property type="match status" value="1"/>
</dbReference>
<dbReference type="Pfam" id="PF08281">
    <property type="entry name" value="Sigma70_r4_2"/>
    <property type="match status" value="1"/>
</dbReference>
<dbReference type="GO" id="GO:0016987">
    <property type="term" value="F:sigma factor activity"/>
    <property type="evidence" value="ECO:0007669"/>
    <property type="project" value="UniProtKB-KW"/>
</dbReference>
<dbReference type="Gene3D" id="1.10.1740.10">
    <property type="match status" value="1"/>
</dbReference>
<dbReference type="InterPro" id="IPR039425">
    <property type="entry name" value="RNA_pol_sigma-70-like"/>
</dbReference>
<evidence type="ECO:0000256" key="4">
    <source>
        <dbReference type="ARBA" id="ARBA00023163"/>
    </source>
</evidence>
<dbReference type="EMBL" id="JACOOX010000002">
    <property type="protein sequence ID" value="MBC5662089.1"/>
    <property type="molecule type" value="Genomic_DNA"/>
</dbReference>
<comment type="caution">
    <text evidence="7">The sequence shown here is derived from an EMBL/GenBank/DDBJ whole genome shotgun (WGS) entry which is preliminary data.</text>
</comment>
<comment type="similarity">
    <text evidence="1">Belongs to the sigma-70 factor family. ECF subfamily.</text>
</comment>
<evidence type="ECO:0000313" key="8">
    <source>
        <dbReference type="Proteomes" id="UP000615234"/>
    </source>
</evidence>
<protein>
    <submittedName>
        <fullName evidence="7">Sigma-70 family RNA polymerase sigma factor</fullName>
    </submittedName>
</protein>
<evidence type="ECO:0000259" key="5">
    <source>
        <dbReference type="Pfam" id="PF04542"/>
    </source>
</evidence>
<keyword evidence="2" id="KW-0805">Transcription regulation</keyword>
<dbReference type="SUPFAM" id="SSF88659">
    <property type="entry name" value="Sigma3 and sigma4 domains of RNA polymerase sigma factors"/>
    <property type="match status" value="1"/>
</dbReference>
<keyword evidence="8" id="KW-1185">Reference proteome</keyword>
<accession>A0A8I0AN29</accession>
<dbReference type="InterPro" id="IPR007627">
    <property type="entry name" value="RNA_pol_sigma70_r2"/>
</dbReference>
<dbReference type="GO" id="GO:0003677">
    <property type="term" value="F:DNA binding"/>
    <property type="evidence" value="ECO:0007669"/>
    <property type="project" value="InterPro"/>
</dbReference>
<dbReference type="InterPro" id="IPR013324">
    <property type="entry name" value="RNA_pol_sigma_r3/r4-like"/>
</dbReference>
<sequence length="162" mass="19632">MRLPTQTVIQMYQDNLFRIAFSICQNREDAEDVVQETFLRYHSGAVDFNDEMHIRAWLIRVTINQSKNMLRTFWHRNRTSLEDYMEQLNFSDTESQELFETVMKLPEKYRTVIHLFYYEDYSIKEIADILKISESNVKVRLNRGRTVLRDTLKEAWDYEQSE</sequence>
<dbReference type="Gene3D" id="1.10.10.10">
    <property type="entry name" value="Winged helix-like DNA-binding domain superfamily/Winged helix DNA-binding domain"/>
    <property type="match status" value="1"/>
</dbReference>